<name>E4TGU7_CALNY</name>
<keyword evidence="4" id="KW-0378">Hydrolase</keyword>
<dbReference type="PROSITE" id="PS51833">
    <property type="entry name" value="HDOD"/>
    <property type="match status" value="1"/>
</dbReference>
<dbReference type="PANTHER" id="PTHR33525:SF5">
    <property type="entry name" value="TWO COMPONENT SIGNAL TRANSDUCTION SYSTEM RESPONSE REGULATOR"/>
    <property type="match status" value="1"/>
</dbReference>
<sequence length="390" mass="44604">MSGVKILLVDDEVSVTKALIRELMMVDAEVVSFNSALDALKYIEKEPVDIIISDVLMPEMDGITFLGIVKEKYPHNIRIILSGHVDINKVMVALYSGVANDYLPKPWDKNKILDKIELYIKLQKSLNNMEIINYIKNMSKLPTLPSIMYEIQMSIQKEVPLNKIAELIEKDPVMTSKLLHVVNSAFYGLKNVNGITQVLSFLGINTVMDIILITSLTGGGITDSYTLDELNNIALRSFRINKAMQRYGIVKKIQEHEIITSSIGVVHDIGKIIILKNDKESYIQIKNTMKNNPGITFYEAELMLKRDGITHQEIGAYFLRMWNFGTKYVDIALNHNNRDIKGDNSEMIKILYNCCRLVDHYINVGEYDKSKIDFLTEDEYNKMKMFVMDE</sequence>
<dbReference type="InterPro" id="IPR052340">
    <property type="entry name" value="RNase_Y/CdgJ"/>
</dbReference>
<dbReference type="GO" id="GO:0000160">
    <property type="term" value="P:phosphorelay signal transduction system"/>
    <property type="evidence" value="ECO:0007669"/>
    <property type="project" value="InterPro"/>
</dbReference>
<dbReference type="eggNOG" id="COG3437">
    <property type="taxonomic scope" value="Bacteria"/>
</dbReference>
<dbReference type="AlphaFoldDB" id="E4TGU7"/>
<proteinExistence type="predicted"/>
<dbReference type="SMART" id="SM00448">
    <property type="entry name" value="REC"/>
    <property type="match status" value="1"/>
</dbReference>
<feature type="modified residue" description="4-aspartylphosphate" evidence="1">
    <location>
        <position position="54"/>
    </location>
</feature>
<evidence type="ECO:0000313" key="4">
    <source>
        <dbReference type="EMBL" id="ADR18707.1"/>
    </source>
</evidence>
<dbReference type="Proteomes" id="UP000007039">
    <property type="component" value="Chromosome"/>
</dbReference>
<keyword evidence="5" id="KW-1185">Reference proteome</keyword>
<dbReference type="SUPFAM" id="SSF52172">
    <property type="entry name" value="CheY-like"/>
    <property type="match status" value="1"/>
</dbReference>
<dbReference type="SUPFAM" id="SSF109604">
    <property type="entry name" value="HD-domain/PDEase-like"/>
    <property type="match status" value="1"/>
</dbReference>
<dbReference type="InterPro" id="IPR013976">
    <property type="entry name" value="HDOD"/>
</dbReference>
<dbReference type="STRING" id="768670.Calni_0796"/>
<dbReference type="HOGENOM" id="CLU_048246_0_0_0"/>
<dbReference type="RefSeq" id="WP_013450920.1">
    <property type="nucleotide sequence ID" value="NC_014758.1"/>
</dbReference>
<protein>
    <submittedName>
        <fullName evidence="4">Response regulator receiver modulated metal dependent hydrolase</fullName>
    </submittedName>
</protein>
<feature type="domain" description="HDOD" evidence="3">
    <location>
        <begin position="141"/>
        <end position="338"/>
    </location>
</feature>
<dbReference type="EMBL" id="CP002347">
    <property type="protein sequence ID" value="ADR18707.1"/>
    <property type="molecule type" value="Genomic_DNA"/>
</dbReference>
<keyword evidence="1" id="KW-0597">Phosphoprotein</keyword>
<dbReference type="Pfam" id="PF08668">
    <property type="entry name" value="HDOD"/>
    <property type="match status" value="1"/>
</dbReference>
<dbReference type="PROSITE" id="PS50110">
    <property type="entry name" value="RESPONSE_REGULATORY"/>
    <property type="match status" value="1"/>
</dbReference>
<gene>
    <name evidence="4" type="ordered locus">Calni_0796</name>
</gene>
<accession>E4TGU7</accession>
<dbReference type="OrthoDB" id="9803649at2"/>
<dbReference type="eggNOG" id="COG1639">
    <property type="taxonomic scope" value="Bacteria"/>
</dbReference>
<evidence type="ECO:0000256" key="1">
    <source>
        <dbReference type="PROSITE-ProRule" id="PRU00169"/>
    </source>
</evidence>
<organism evidence="4 5">
    <name type="scientific">Calditerrivibrio nitroreducens (strain DSM 19672 / NBRC 101217 / Yu37-1)</name>
    <dbReference type="NCBI Taxonomy" id="768670"/>
    <lineage>
        <taxon>Bacteria</taxon>
        <taxon>Pseudomonadati</taxon>
        <taxon>Deferribacterota</taxon>
        <taxon>Deferribacteres</taxon>
        <taxon>Deferribacterales</taxon>
        <taxon>Calditerrivibrionaceae</taxon>
    </lineage>
</organism>
<dbReference type="Gene3D" id="1.10.3210.10">
    <property type="entry name" value="Hypothetical protein af1432"/>
    <property type="match status" value="1"/>
</dbReference>
<evidence type="ECO:0000259" key="2">
    <source>
        <dbReference type="PROSITE" id="PS50110"/>
    </source>
</evidence>
<evidence type="ECO:0000313" key="5">
    <source>
        <dbReference type="Proteomes" id="UP000007039"/>
    </source>
</evidence>
<dbReference type="InterPro" id="IPR001789">
    <property type="entry name" value="Sig_transdc_resp-reg_receiver"/>
</dbReference>
<dbReference type="GO" id="GO:0016787">
    <property type="term" value="F:hydrolase activity"/>
    <property type="evidence" value="ECO:0007669"/>
    <property type="project" value="UniProtKB-KW"/>
</dbReference>
<dbReference type="InterPro" id="IPR011006">
    <property type="entry name" value="CheY-like_superfamily"/>
</dbReference>
<dbReference type="Pfam" id="PF00072">
    <property type="entry name" value="Response_reg"/>
    <property type="match status" value="1"/>
</dbReference>
<reference key="1">
    <citation type="submission" date="2010-11" db="EMBL/GenBank/DDBJ databases">
        <title>The complete genome of chromosome of Calditerrivibrio nitroreducens DSM 19672.</title>
        <authorList>
            <consortium name="US DOE Joint Genome Institute (JGI-PGF)"/>
            <person name="Lucas S."/>
            <person name="Copeland A."/>
            <person name="Lapidus A."/>
            <person name="Bruce D."/>
            <person name="Goodwin L."/>
            <person name="Pitluck S."/>
            <person name="Kyrpides N."/>
            <person name="Mavromatis K."/>
            <person name="Ivanova N."/>
            <person name="Mikhailova N."/>
            <person name="Zeytun A."/>
            <person name="Brettin T."/>
            <person name="Detter J.C."/>
            <person name="Tapia R."/>
            <person name="Han C."/>
            <person name="Land M."/>
            <person name="Hauser L."/>
            <person name="Markowitz V."/>
            <person name="Cheng J.-F."/>
            <person name="Hugenholtz P."/>
            <person name="Woyke T."/>
            <person name="Wu D."/>
            <person name="Spring S."/>
            <person name="Schroeder M."/>
            <person name="Brambilla E."/>
            <person name="Klenk H.-P."/>
            <person name="Eisen J.A."/>
        </authorList>
    </citation>
    <scope>NUCLEOTIDE SEQUENCE [LARGE SCALE GENOMIC DNA]</scope>
    <source>
        <strain>DSM 19672</strain>
    </source>
</reference>
<reference evidence="4 5" key="2">
    <citation type="journal article" date="2011" name="Stand. Genomic Sci.">
        <title>Complete genome sequence of Calditerrivibrio nitroreducens type strain (Yu37-1).</title>
        <authorList>
            <person name="Pitluck S."/>
            <person name="Sikorski J."/>
            <person name="Zeytun A."/>
            <person name="Lapidus A."/>
            <person name="Nolan M."/>
            <person name="Lucas S."/>
            <person name="Hammon N."/>
            <person name="Deshpande S."/>
            <person name="Cheng J.F."/>
            <person name="Tapia R."/>
            <person name="Han C."/>
            <person name="Goodwin L."/>
            <person name="Liolios K."/>
            <person name="Pagani I."/>
            <person name="Ivanova N."/>
            <person name="Mavromatis K."/>
            <person name="Pati A."/>
            <person name="Chen A."/>
            <person name="Palaniappan K."/>
            <person name="Hauser L."/>
            <person name="Chang Y.J."/>
            <person name="Jeffries C.D."/>
            <person name="Detter J.C."/>
            <person name="Brambilla E."/>
            <person name="Djao O.D."/>
            <person name="Rohde M."/>
            <person name="Spring S."/>
            <person name="Goker M."/>
            <person name="Woyke T."/>
            <person name="Bristow J."/>
            <person name="Eisen J.A."/>
            <person name="Markowitz V."/>
            <person name="Hugenholtz P."/>
            <person name="Kyrpides N.C."/>
            <person name="Klenk H.P."/>
            <person name="Land M."/>
        </authorList>
    </citation>
    <scope>NUCLEOTIDE SEQUENCE [LARGE SCALE GENOMIC DNA]</scope>
    <source>
        <strain evidence="5">DSM 19672 / NBRC 101217 / Yu37-1</strain>
    </source>
</reference>
<dbReference type="Gene3D" id="3.40.50.2300">
    <property type="match status" value="1"/>
</dbReference>
<dbReference type="PANTHER" id="PTHR33525">
    <property type="match status" value="1"/>
</dbReference>
<evidence type="ECO:0000259" key="3">
    <source>
        <dbReference type="PROSITE" id="PS51833"/>
    </source>
</evidence>
<feature type="domain" description="Response regulatory" evidence="2">
    <location>
        <begin position="5"/>
        <end position="120"/>
    </location>
</feature>
<dbReference type="KEGG" id="cni:Calni_0796"/>